<name>A0A1G6GE91_9ACTN</name>
<accession>A0A1G6GE91</accession>
<dbReference type="STRING" id="1577474.GA0111570_10273"/>
<reference evidence="2 3" key="1">
    <citation type="submission" date="2016-06" db="EMBL/GenBank/DDBJ databases">
        <authorList>
            <person name="Olsen C.W."/>
            <person name="Carey S."/>
            <person name="Hinshaw L."/>
            <person name="Karasin A.I."/>
        </authorList>
    </citation>
    <scope>NUCLEOTIDE SEQUENCE [LARGE SCALE GENOMIC DNA]</scope>
    <source>
        <strain evidence="2 3">LZ-22</strain>
    </source>
</reference>
<proteinExistence type="predicted"/>
<gene>
    <name evidence="2" type="ORF">GA0111570_10273</name>
</gene>
<dbReference type="Proteomes" id="UP000199086">
    <property type="component" value="Unassembled WGS sequence"/>
</dbReference>
<protein>
    <submittedName>
        <fullName evidence="2">Uncharacterized protein</fullName>
    </submittedName>
</protein>
<dbReference type="OrthoDB" id="9784823at2"/>
<evidence type="ECO:0000256" key="1">
    <source>
        <dbReference type="SAM" id="Coils"/>
    </source>
</evidence>
<evidence type="ECO:0000313" key="2">
    <source>
        <dbReference type="EMBL" id="SDB80287.1"/>
    </source>
</evidence>
<organism evidence="2 3">
    <name type="scientific">Raineyella antarctica</name>
    <dbReference type="NCBI Taxonomy" id="1577474"/>
    <lineage>
        <taxon>Bacteria</taxon>
        <taxon>Bacillati</taxon>
        <taxon>Actinomycetota</taxon>
        <taxon>Actinomycetes</taxon>
        <taxon>Propionibacteriales</taxon>
        <taxon>Propionibacteriaceae</taxon>
        <taxon>Raineyella</taxon>
    </lineage>
</organism>
<keyword evidence="1" id="KW-0175">Coiled coil</keyword>
<sequence length="659" mass="70958">MTLRMTLQDIAELAHVQRPVVSMWRKRGTPAIAFPGARRDPDGQERFAVDDVVAYLEATGRGNNPEVRADAAAYAMWSGTAAEREATAQALSALLTLRKLVGHPLQDLDAEEILDLADEADPDDDFLLAELESRTDLVRDAATAEALVEAAWDVERAHARVLDERFRAAWRPLADSAVSPSARALVRALIGALARDLGEDCPVTDPTGCGADLLLEAVEGGDHPVLLRSGEGDVARLTQRLLALAGRRYGLVRPGEAWAGLEPVVHLLTLPAADDLDAAPDRLWDLVDELDLQLAPGQRGLVLAPAALLTDPLPEPQEVRRDQLLRSGRVRVAVRLPAGLRTSRPREHLAFWVLADPDTDTLAERRTGIADLAELALDAPTVSGLVDDVLACLHGIEAARRRSWAHLAWLPTADLVARRGSLVAGVRHSTVVPRGVADRVLEVRTALEAAGLAGRVSVEAAPDEARTRGVTLGAALDRGHLRHLPGQRLELADLPAGQLAVAVPDQARGGWQVYRLDRLTLALGRDLRQTEPGDIVATVRPAPDAWVDEQGGTVVVMPGFILRPRAGGPLGAHAVAETIRSQDAGRTRWRDWVVPQPPADQRAVLESVLTAMNEERDALRRRLAGLDRAARLLTETIGTGHARFVTPAPDLPPTPNEGA</sequence>
<dbReference type="EMBL" id="FMYF01000002">
    <property type="protein sequence ID" value="SDB80287.1"/>
    <property type="molecule type" value="Genomic_DNA"/>
</dbReference>
<feature type="coiled-coil region" evidence="1">
    <location>
        <begin position="602"/>
        <end position="629"/>
    </location>
</feature>
<evidence type="ECO:0000313" key="3">
    <source>
        <dbReference type="Proteomes" id="UP000199086"/>
    </source>
</evidence>
<keyword evidence="3" id="KW-1185">Reference proteome</keyword>
<dbReference type="AlphaFoldDB" id="A0A1G6GE91"/>
<dbReference type="RefSeq" id="WP_139283124.1">
    <property type="nucleotide sequence ID" value="NZ_FMYF01000002.1"/>
</dbReference>